<dbReference type="OrthoDB" id="1932220at2759"/>
<dbReference type="InterPro" id="IPR023213">
    <property type="entry name" value="CAT-like_dom_sf"/>
</dbReference>
<evidence type="ECO:0000256" key="2">
    <source>
        <dbReference type="ARBA" id="ARBA00022679"/>
    </source>
</evidence>
<dbReference type="Gene3D" id="3.30.559.10">
    <property type="entry name" value="Chloramphenicol acetyltransferase-like domain"/>
    <property type="match status" value="2"/>
</dbReference>
<dbReference type="GO" id="GO:0047180">
    <property type="term" value="F:salutaridinol 7-O-acetyltransferase activity"/>
    <property type="evidence" value="ECO:0007669"/>
    <property type="project" value="UniProtKB-EC"/>
</dbReference>
<dbReference type="Proteomes" id="UP000008311">
    <property type="component" value="Unassembled WGS sequence"/>
</dbReference>
<evidence type="ECO:0000313" key="5">
    <source>
        <dbReference type="Proteomes" id="UP000008311"/>
    </source>
</evidence>
<dbReference type="AlphaFoldDB" id="B9RAL8"/>
<name>B9RAL8_RICCO</name>
<dbReference type="PANTHER" id="PTHR31623:SF28">
    <property type="entry name" value="BAHD ACYLTRANSFERASE"/>
    <property type="match status" value="1"/>
</dbReference>
<comment type="similarity">
    <text evidence="1">Belongs to the plant acyltransferase family.</text>
</comment>
<evidence type="ECO:0000313" key="4">
    <source>
        <dbReference type="EMBL" id="EEF51845.1"/>
    </source>
</evidence>
<dbReference type="Pfam" id="PF02458">
    <property type="entry name" value="Transferase"/>
    <property type="match status" value="1"/>
</dbReference>
<gene>
    <name evidence="4" type="ORF">RCOM_1507280</name>
</gene>
<evidence type="ECO:0000256" key="3">
    <source>
        <dbReference type="ARBA" id="ARBA00023315"/>
    </source>
</evidence>
<protein>
    <submittedName>
        <fullName evidence="4">3'-N-debenzoyl-2'-deoxytaxol N-benzoyltransferase, putative</fullName>
        <ecNumber evidence="4">2.3.1.150</ecNumber>
    </submittedName>
</protein>
<reference evidence="5" key="1">
    <citation type="journal article" date="2010" name="Nat. Biotechnol.">
        <title>Draft genome sequence of the oilseed species Ricinus communis.</title>
        <authorList>
            <person name="Chan A.P."/>
            <person name="Crabtree J."/>
            <person name="Zhao Q."/>
            <person name="Lorenzi H."/>
            <person name="Orvis J."/>
            <person name="Puiu D."/>
            <person name="Melake-Berhan A."/>
            <person name="Jones K.M."/>
            <person name="Redman J."/>
            <person name="Chen G."/>
            <person name="Cahoon E.B."/>
            <person name="Gedil M."/>
            <person name="Stanke M."/>
            <person name="Haas B.J."/>
            <person name="Wortman J.R."/>
            <person name="Fraser-Liggett C.M."/>
            <person name="Ravel J."/>
            <person name="Rabinowicz P.D."/>
        </authorList>
    </citation>
    <scope>NUCLEOTIDE SEQUENCE [LARGE SCALE GENOMIC DNA]</scope>
    <source>
        <strain evidence="5">cv. Hale</strain>
    </source>
</reference>
<organism evidence="4 5">
    <name type="scientific">Ricinus communis</name>
    <name type="common">Castor bean</name>
    <dbReference type="NCBI Taxonomy" id="3988"/>
    <lineage>
        <taxon>Eukaryota</taxon>
        <taxon>Viridiplantae</taxon>
        <taxon>Streptophyta</taxon>
        <taxon>Embryophyta</taxon>
        <taxon>Tracheophyta</taxon>
        <taxon>Spermatophyta</taxon>
        <taxon>Magnoliopsida</taxon>
        <taxon>eudicotyledons</taxon>
        <taxon>Gunneridae</taxon>
        <taxon>Pentapetalae</taxon>
        <taxon>rosids</taxon>
        <taxon>fabids</taxon>
        <taxon>Malpighiales</taxon>
        <taxon>Euphorbiaceae</taxon>
        <taxon>Acalyphoideae</taxon>
        <taxon>Acalypheae</taxon>
        <taxon>Ricinus</taxon>
    </lineage>
</organism>
<dbReference type="EC" id="2.3.1.150" evidence="4"/>
<dbReference type="eggNOG" id="ENOG502QSKU">
    <property type="taxonomic scope" value="Eukaryota"/>
</dbReference>
<dbReference type="EMBL" id="EQ973773">
    <property type="protein sequence ID" value="EEF51845.1"/>
    <property type="molecule type" value="Genomic_DNA"/>
</dbReference>
<proteinExistence type="inferred from homology"/>
<dbReference type="PANTHER" id="PTHR31623">
    <property type="entry name" value="F21J9.9"/>
    <property type="match status" value="1"/>
</dbReference>
<sequence length="429" mass="47906">MEVEIISKETIRPSSSTPPHLRTYNLSLLDQIAPPVYVPVILFYSPDAANDVNPSNKSHHLKQAFSKTLTHFYPLAGRIQDDIFNIDCSDNGASYTEVNVAGDMSMVIQEPNIHQLEKLLPCNPYEMLPEISSQEILKAQVNYFECGEIAISICIWHVIGDATTAASFIKSWAAIASGGGGYSDIDNVVFDCTSIFPPQKIHSFLWRNFMTDEMLSDILMKRFVFDGSKVAALREEVGKGPSLDHPTRVEAIGALIWKAVMAATGKDYVAATVIDLRKRVEPPLPKNCIGNINQMAFAADCSVMDYNYLAGKIHESIKMINNEYVRKIHAGGEYLEHVRDLADQNRESPGWLNQFSISSWCRFPFYEADFGWGKPIWVTTALINRCAFLLDTKDGQGIEAWIGLPKEVMSKFEQNPDICTYASFTPAAI</sequence>
<keyword evidence="2 4" id="KW-0808">Transferase</keyword>
<evidence type="ECO:0000256" key="1">
    <source>
        <dbReference type="ARBA" id="ARBA00009861"/>
    </source>
</evidence>
<keyword evidence="3 4" id="KW-0012">Acyltransferase</keyword>
<keyword evidence="5" id="KW-1185">Reference proteome</keyword>
<accession>B9RAL8</accession>
<dbReference type="OMA" id="NTHEVSS"/>
<dbReference type="InParanoid" id="B9RAL8"/>
<dbReference type="STRING" id="3988.B9RAL8"/>
<dbReference type="KEGG" id="rcu:8266358"/>